<accession>A0AAV5RA69</accession>
<evidence type="ECO:0000313" key="10">
    <source>
        <dbReference type="Proteomes" id="UP001378960"/>
    </source>
</evidence>
<dbReference type="Proteomes" id="UP001378960">
    <property type="component" value="Unassembled WGS sequence"/>
</dbReference>
<dbReference type="GO" id="GO:0046872">
    <property type="term" value="F:metal ion binding"/>
    <property type="evidence" value="ECO:0007669"/>
    <property type="project" value="UniProtKB-KW"/>
</dbReference>
<organism evidence="9 10">
    <name type="scientific">Pichia kluyveri</name>
    <name type="common">Yeast</name>
    <dbReference type="NCBI Taxonomy" id="36015"/>
    <lineage>
        <taxon>Eukaryota</taxon>
        <taxon>Fungi</taxon>
        <taxon>Dikarya</taxon>
        <taxon>Ascomycota</taxon>
        <taxon>Saccharomycotina</taxon>
        <taxon>Pichiomycetes</taxon>
        <taxon>Pichiales</taxon>
        <taxon>Pichiaceae</taxon>
        <taxon>Pichia</taxon>
    </lineage>
</organism>
<evidence type="ECO:0000256" key="2">
    <source>
        <dbReference type="ARBA" id="ARBA00010497"/>
    </source>
</evidence>
<evidence type="ECO:0000256" key="1">
    <source>
        <dbReference type="ARBA" id="ARBA00001947"/>
    </source>
</evidence>
<keyword evidence="4" id="KW-0808">Transferase</keyword>
<keyword evidence="5" id="KW-0479">Metal-binding</keyword>
<reference evidence="9 10" key="1">
    <citation type="journal article" date="2023" name="Elife">
        <title>Identification of key yeast species and microbe-microbe interactions impacting larval growth of Drosophila in the wild.</title>
        <authorList>
            <person name="Mure A."/>
            <person name="Sugiura Y."/>
            <person name="Maeda R."/>
            <person name="Honda K."/>
            <person name="Sakurai N."/>
            <person name="Takahashi Y."/>
            <person name="Watada M."/>
            <person name="Katoh T."/>
            <person name="Gotoh A."/>
            <person name="Gotoh Y."/>
            <person name="Taniguchi I."/>
            <person name="Nakamura K."/>
            <person name="Hayashi T."/>
            <person name="Katayama T."/>
            <person name="Uemura T."/>
            <person name="Hattori Y."/>
        </authorList>
    </citation>
    <scope>NUCLEOTIDE SEQUENCE [LARGE SCALE GENOMIC DNA]</scope>
    <source>
        <strain evidence="9 10">PK-24</strain>
    </source>
</reference>
<feature type="domain" description="Prenyltransferase alpha-alpha toroid" evidence="8">
    <location>
        <begin position="6"/>
        <end position="342"/>
    </location>
</feature>
<keyword evidence="3" id="KW-0637">Prenyltransferase</keyword>
<evidence type="ECO:0000256" key="4">
    <source>
        <dbReference type="ARBA" id="ARBA00022679"/>
    </source>
</evidence>
<protein>
    <submittedName>
        <fullName evidence="9">Protein geranylgeranyltransferase type I subunit</fullName>
    </submittedName>
</protein>
<evidence type="ECO:0000256" key="3">
    <source>
        <dbReference type="ARBA" id="ARBA00022602"/>
    </source>
</evidence>
<keyword evidence="10" id="KW-1185">Reference proteome</keyword>
<dbReference type="InterPro" id="IPR001330">
    <property type="entry name" value="Prenyltrans"/>
</dbReference>
<proteinExistence type="inferred from homology"/>
<keyword evidence="6" id="KW-0677">Repeat</keyword>
<dbReference type="SUPFAM" id="SSF48239">
    <property type="entry name" value="Terpenoid cyclases/Protein prenyltransferases"/>
    <property type="match status" value="1"/>
</dbReference>
<comment type="caution">
    <text evidence="9">The sequence shown here is derived from an EMBL/GenBank/DDBJ whole genome shotgun (WGS) entry which is preliminary data.</text>
</comment>
<comment type="cofactor">
    <cofactor evidence="1">
        <name>Zn(2+)</name>
        <dbReference type="ChEBI" id="CHEBI:29105"/>
    </cofactor>
</comment>
<evidence type="ECO:0000259" key="8">
    <source>
        <dbReference type="Pfam" id="PF00432"/>
    </source>
</evidence>
<evidence type="ECO:0000256" key="7">
    <source>
        <dbReference type="ARBA" id="ARBA00022833"/>
    </source>
</evidence>
<dbReference type="EMBL" id="BTGB01000009">
    <property type="protein sequence ID" value="GMM48156.1"/>
    <property type="molecule type" value="Genomic_DNA"/>
</dbReference>
<comment type="similarity">
    <text evidence="2">Belongs to the protein prenyltransferase subunit beta family.</text>
</comment>
<dbReference type="InterPro" id="IPR008930">
    <property type="entry name" value="Terpenoid_cyclase/PrenylTrfase"/>
</dbReference>
<evidence type="ECO:0000256" key="6">
    <source>
        <dbReference type="ARBA" id="ARBA00022737"/>
    </source>
</evidence>
<keyword evidence="7" id="KW-0862">Zinc</keyword>
<dbReference type="PANTHER" id="PTHR11774:SF4">
    <property type="entry name" value="GERANYLGERANYL TRANSFERASE TYPE-1 SUBUNIT BETA"/>
    <property type="match status" value="1"/>
</dbReference>
<dbReference type="PANTHER" id="PTHR11774">
    <property type="entry name" value="GERANYLGERANYL TRANSFERASE TYPE BETA SUBUNIT"/>
    <property type="match status" value="1"/>
</dbReference>
<dbReference type="Gene3D" id="1.50.10.20">
    <property type="match status" value="1"/>
</dbReference>
<dbReference type="GO" id="GO:0004662">
    <property type="term" value="F:CAAX-protein geranylgeranyltransferase activity"/>
    <property type="evidence" value="ECO:0007669"/>
    <property type="project" value="TreeGrafter"/>
</dbReference>
<evidence type="ECO:0000313" key="9">
    <source>
        <dbReference type="EMBL" id="GMM48156.1"/>
    </source>
</evidence>
<dbReference type="GO" id="GO:0005953">
    <property type="term" value="C:CAAX-protein geranylgeranyltransferase complex"/>
    <property type="evidence" value="ECO:0007669"/>
    <property type="project" value="TreeGrafter"/>
</dbReference>
<evidence type="ECO:0000256" key="5">
    <source>
        <dbReference type="ARBA" id="ARBA00022723"/>
    </source>
</evidence>
<name>A0AAV5RA69_PICKL</name>
<dbReference type="AlphaFoldDB" id="A0AAV5RA69"/>
<sequence length="354" mass="40759">MDGLINVKMHTMCHKRFLSLLPSKYQSEDSNKLAIAYFSLASLQLLNTLETSFTVEERQKFIDFIYSHLITTDEYSGFCGSLIYNKTEESMELAATCFSLQCLLILKDNFKRINRRKILNFVKACQLSNGGFTNGLLSKYVKDLRYVMIATTISRILVKDRSKVGEIIDIPKLYSFILQLQSYDGGFSMYPGDESHCGMVFCAVDSLFNINQINKFNHKLLLDFLTHRQIDFNTFNKPEYDWNEYADMEDIGGFNGRLNKYGDTCYVFWSLASLKLLSLENIVNTEKALDFLLNKTQNFKMGGFNKTTDPDEFPDPMHSFLGLCALSILNHEQVSQLNCQLVIPQLSYEHWLTL</sequence>
<dbReference type="InterPro" id="IPR045089">
    <property type="entry name" value="PGGT1B-like"/>
</dbReference>
<gene>
    <name evidence="9" type="ORF">DAPK24_047540</name>
</gene>
<dbReference type="Pfam" id="PF00432">
    <property type="entry name" value="Prenyltrans"/>
    <property type="match status" value="1"/>
</dbReference>